<sequence length="427" mass="48864">MDMRSPKTLLAAILLLAILAQGCSSIGIGKEEKKEITMKVLASSSDFAKYIPLLNEKFPHITFEVIDVYRQMIREGIETAKWDERLVEIIKEQKADFHMDMSPEYYIEDYPLLDMAPLLTRDRVELNDILEQLTEDQIRSTGTLKVVSPTFDRNLLFVNRKLYRELGVAEPVSPMNWDEFRQSALAIQAKDPSVSGYKLNQPWFYAYNWIGEDLLGLESIENNQLMLNSAEWRELFEQLFEDTFKDTIKLQQTNLDNPVLINTGMFIGRASYLKNIINKNETPDDWAMMEQPRNPSVTWSSSVYLSTPLSIYKESPYSDEAWEIVKFLISEEAAERLTADNLANGFVTYPKYIGAGEFPLEPLLVKGSSKPLSSVQLIQPAYQAVFDAFRTQFEAVASGILPFDQAWNAVDQKINEINANPDNFIEK</sequence>
<comment type="subcellular location">
    <subcellularLocation>
        <location evidence="1">Cell envelope</location>
    </subcellularLocation>
</comment>
<accession>A0A3A6PFY5</accession>
<dbReference type="PROSITE" id="PS51257">
    <property type="entry name" value="PROKAR_LIPOPROTEIN"/>
    <property type="match status" value="1"/>
</dbReference>
<protein>
    <submittedName>
        <fullName evidence="5">Extracellular solute-binding protein</fullName>
    </submittedName>
</protein>
<dbReference type="GO" id="GO:0030313">
    <property type="term" value="C:cell envelope"/>
    <property type="evidence" value="ECO:0007669"/>
    <property type="project" value="UniProtKB-SubCell"/>
</dbReference>
<organism evidence="5 6">
    <name type="scientific">Paenibacillus pinisoli</name>
    <dbReference type="NCBI Taxonomy" id="1276110"/>
    <lineage>
        <taxon>Bacteria</taxon>
        <taxon>Bacillati</taxon>
        <taxon>Bacillota</taxon>
        <taxon>Bacilli</taxon>
        <taxon>Bacillales</taxon>
        <taxon>Paenibacillaceae</taxon>
        <taxon>Paenibacillus</taxon>
    </lineage>
</organism>
<dbReference type="EMBL" id="QXQB01000001">
    <property type="protein sequence ID" value="RJX40702.1"/>
    <property type="molecule type" value="Genomic_DNA"/>
</dbReference>
<evidence type="ECO:0000256" key="3">
    <source>
        <dbReference type="ARBA" id="ARBA00022448"/>
    </source>
</evidence>
<dbReference type="Gene3D" id="3.40.190.10">
    <property type="entry name" value="Periplasmic binding protein-like II"/>
    <property type="match status" value="1"/>
</dbReference>
<evidence type="ECO:0000256" key="2">
    <source>
        <dbReference type="ARBA" id="ARBA00008520"/>
    </source>
</evidence>
<proteinExistence type="inferred from homology"/>
<dbReference type="OrthoDB" id="9808332at2"/>
<evidence type="ECO:0000313" key="6">
    <source>
        <dbReference type="Proteomes" id="UP000267798"/>
    </source>
</evidence>
<reference evidence="5 6" key="1">
    <citation type="submission" date="2018-09" db="EMBL/GenBank/DDBJ databases">
        <title>Paenibacillus aracenensis nov. sp. isolated from a cave in southern Spain.</title>
        <authorList>
            <person name="Jurado V."/>
            <person name="Gutierrez-Patricio S."/>
            <person name="Gonzalez-Pimentel J.L."/>
            <person name="Miller A.Z."/>
            <person name="Laiz L."/>
            <person name="Saiz-Jimenez C."/>
        </authorList>
    </citation>
    <scope>NUCLEOTIDE SEQUENCE [LARGE SCALE GENOMIC DNA]</scope>
    <source>
        <strain evidence="5 6">JCM 19203</strain>
    </source>
</reference>
<dbReference type="PANTHER" id="PTHR43649:SF31">
    <property type="entry name" value="SN-GLYCEROL-3-PHOSPHATE-BINDING PERIPLASMIC PROTEIN UGPB"/>
    <property type="match status" value="1"/>
</dbReference>
<keyword evidence="3" id="KW-0813">Transport</keyword>
<dbReference type="Proteomes" id="UP000267798">
    <property type="component" value="Unassembled WGS sequence"/>
</dbReference>
<name>A0A3A6PFY5_9BACL</name>
<dbReference type="InterPro" id="IPR050490">
    <property type="entry name" value="Bact_solute-bd_prot1"/>
</dbReference>
<dbReference type="SUPFAM" id="SSF53850">
    <property type="entry name" value="Periplasmic binding protein-like II"/>
    <property type="match status" value="1"/>
</dbReference>
<keyword evidence="6" id="KW-1185">Reference proteome</keyword>
<comment type="caution">
    <text evidence="5">The sequence shown here is derived from an EMBL/GenBank/DDBJ whole genome shotgun (WGS) entry which is preliminary data.</text>
</comment>
<evidence type="ECO:0000256" key="1">
    <source>
        <dbReference type="ARBA" id="ARBA00004196"/>
    </source>
</evidence>
<dbReference type="InterPro" id="IPR006059">
    <property type="entry name" value="SBP"/>
</dbReference>
<comment type="similarity">
    <text evidence="2">Belongs to the bacterial solute-binding protein 1 family.</text>
</comment>
<evidence type="ECO:0000256" key="4">
    <source>
        <dbReference type="ARBA" id="ARBA00022729"/>
    </source>
</evidence>
<dbReference type="AlphaFoldDB" id="A0A3A6PFY5"/>
<dbReference type="PANTHER" id="PTHR43649">
    <property type="entry name" value="ARABINOSE-BINDING PROTEIN-RELATED"/>
    <property type="match status" value="1"/>
</dbReference>
<evidence type="ECO:0000313" key="5">
    <source>
        <dbReference type="EMBL" id="RJX40702.1"/>
    </source>
</evidence>
<dbReference type="Pfam" id="PF01547">
    <property type="entry name" value="SBP_bac_1"/>
    <property type="match status" value="1"/>
</dbReference>
<gene>
    <name evidence="5" type="ORF">D3P09_01405</name>
</gene>
<keyword evidence="4" id="KW-0732">Signal</keyword>